<protein>
    <submittedName>
        <fullName evidence="1">Uncharacterized protein</fullName>
    </submittedName>
</protein>
<accession>A0A6J4QIB2</accession>
<evidence type="ECO:0000313" key="1">
    <source>
        <dbReference type="EMBL" id="CAA9445108.1"/>
    </source>
</evidence>
<dbReference type="AlphaFoldDB" id="A0A6J4QIB2"/>
<dbReference type="EMBL" id="CADCVD010000079">
    <property type="protein sequence ID" value="CAA9445108.1"/>
    <property type="molecule type" value="Genomic_DNA"/>
</dbReference>
<feature type="non-terminal residue" evidence="1">
    <location>
        <position position="1"/>
    </location>
</feature>
<proteinExistence type="predicted"/>
<organism evidence="1">
    <name type="scientific">uncultured Rubrobacteraceae bacterium</name>
    <dbReference type="NCBI Taxonomy" id="349277"/>
    <lineage>
        <taxon>Bacteria</taxon>
        <taxon>Bacillati</taxon>
        <taxon>Actinomycetota</taxon>
        <taxon>Rubrobacteria</taxon>
        <taxon>Rubrobacterales</taxon>
        <taxon>Rubrobacteraceae</taxon>
        <taxon>environmental samples</taxon>
    </lineage>
</organism>
<sequence>ERQSTWRPARPQGLTRLCLLRLPEGWVHLGRGDLRNRRGAVAYLQAPHGSGQEL</sequence>
<gene>
    <name evidence="1" type="ORF">AVDCRST_MAG37-1740</name>
</gene>
<name>A0A6J4QIB2_9ACTN</name>
<feature type="non-terminal residue" evidence="1">
    <location>
        <position position="54"/>
    </location>
</feature>
<reference evidence="1" key="1">
    <citation type="submission" date="2020-02" db="EMBL/GenBank/DDBJ databases">
        <authorList>
            <person name="Meier V. D."/>
        </authorList>
    </citation>
    <scope>NUCLEOTIDE SEQUENCE</scope>
    <source>
        <strain evidence="1">AVDCRST_MAG37</strain>
    </source>
</reference>